<feature type="region of interest" description="Disordered" evidence="1">
    <location>
        <begin position="60"/>
        <end position="105"/>
    </location>
</feature>
<dbReference type="NCBIfam" id="TIGR02605">
    <property type="entry name" value="CxxC_CxxC_SSSS"/>
    <property type="match status" value="1"/>
</dbReference>
<dbReference type="EMBL" id="OJIN01000128">
    <property type="protein sequence ID" value="SPD74199.1"/>
    <property type="molecule type" value="Genomic_DNA"/>
</dbReference>
<name>A0A445MXR3_9BACT</name>
<evidence type="ECO:0000259" key="2">
    <source>
        <dbReference type="SMART" id="SM00834"/>
    </source>
</evidence>
<dbReference type="InterPro" id="IPR013429">
    <property type="entry name" value="Regulatory_FmdB_Zinc_ribbon"/>
</dbReference>
<reference evidence="3" key="1">
    <citation type="submission" date="2018-01" db="EMBL/GenBank/DDBJ databases">
        <authorList>
            <person name="Regsiter A."/>
            <person name="William W."/>
        </authorList>
    </citation>
    <scope>NUCLEOTIDE SEQUENCE</scope>
    <source>
        <strain evidence="3">TRIP AH-1</strain>
    </source>
</reference>
<dbReference type="AlphaFoldDB" id="A0A445MXR3"/>
<protein>
    <submittedName>
        <fullName evidence="3">Putative regulatory protein (CxxC_CxxC_SSSS)</fullName>
    </submittedName>
</protein>
<proteinExistence type="predicted"/>
<gene>
    <name evidence="3" type="ORF">PITCH_A2130004</name>
</gene>
<dbReference type="PANTHER" id="PTHR34404">
    <property type="entry name" value="REGULATORY PROTEIN, FMDB FAMILY"/>
    <property type="match status" value="1"/>
</dbReference>
<dbReference type="SMART" id="SM00834">
    <property type="entry name" value="CxxC_CXXC_SSSS"/>
    <property type="match status" value="1"/>
</dbReference>
<feature type="compositionally biased region" description="Low complexity" evidence="1">
    <location>
        <begin position="88"/>
        <end position="97"/>
    </location>
</feature>
<organism evidence="3">
    <name type="scientific">uncultured Desulfobacterium sp</name>
    <dbReference type="NCBI Taxonomy" id="201089"/>
    <lineage>
        <taxon>Bacteria</taxon>
        <taxon>Pseudomonadati</taxon>
        <taxon>Thermodesulfobacteriota</taxon>
        <taxon>Desulfobacteria</taxon>
        <taxon>Desulfobacterales</taxon>
        <taxon>Desulfobacteriaceae</taxon>
        <taxon>Desulfobacterium</taxon>
        <taxon>environmental samples</taxon>
    </lineage>
</organism>
<dbReference type="PANTHER" id="PTHR34404:SF2">
    <property type="entry name" value="CONSERVED SERINE RICH PROTEIN"/>
    <property type="match status" value="1"/>
</dbReference>
<dbReference type="Pfam" id="PF09723">
    <property type="entry name" value="Zn_ribbon_8"/>
    <property type="match status" value="1"/>
</dbReference>
<evidence type="ECO:0000256" key="1">
    <source>
        <dbReference type="SAM" id="MobiDB-lite"/>
    </source>
</evidence>
<sequence length="105" mass="11089">MPIYEYACEKCGNQTEVIQKFSDPPITECDVCHGKLKKLISNSTFHLKGSGWYVTDYASKGSSCAKSGRGEKSDGPSDSATTPKVEAKGGADSSSKGDSTKKGSD</sequence>
<evidence type="ECO:0000313" key="3">
    <source>
        <dbReference type="EMBL" id="SPD74199.1"/>
    </source>
</evidence>
<feature type="domain" description="Putative regulatory protein FmdB zinc ribbon" evidence="2">
    <location>
        <begin position="1"/>
        <end position="41"/>
    </location>
</feature>
<accession>A0A445MXR3</accession>